<sequence length="511" mass="57629">MDICTEVGRSEIIKLFINLSFSEDHWLGFDPSIKHLHDLDCWEITVPGTAATDSADSTDSSGDNDGSYGSTGPTFYSSHILIEASHLFGRLTRCFLATDKKPTRDSRIRSKDCTVFIKDAWTEVADGSGDNDVHYKVAHLRKITRTLERYPELAGTYPVLEAGGRVEFQSCSDNTFAKDTMRSVLGDLFDDVRVGEKIRKLPLCAHKRIATSPIGIPLDELRSVPELIIAVADAMRARHVIAEHCHILHRDISTGNFLFRRMEDGTVNGMLIDFDHAIDCEDPDTMPQKEQIGTLPFMSVNNLEKSSNTRTVLDDYEALIYVLAWLGTFGFSTETRRAKEVDYWGEEINPLICEWHMPGPYISIAKWKRMYLDSSDSFSNIVHCLNPDIEGIELLQCLLHDLRTALVDNAEFGPEFVGTRVRRVYDDTNDNLSVPVSRSGLAKSFARHILLLKNRTYQRIDPIEKRAEKASEISKKFIDILDKYADGYREILDDQSRTGGSSEASEQSDDV</sequence>
<gene>
    <name evidence="1" type="ORF">LPJ66_004286</name>
</gene>
<proteinExistence type="predicted"/>
<dbReference type="EMBL" id="JANBPG010000505">
    <property type="protein sequence ID" value="KAJ1895944.1"/>
    <property type="molecule type" value="Genomic_DNA"/>
</dbReference>
<protein>
    <submittedName>
        <fullName evidence="1">Uncharacterized protein</fullName>
    </submittedName>
</protein>
<evidence type="ECO:0000313" key="2">
    <source>
        <dbReference type="Proteomes" id="UP001150581"/>
    </source>
</evidence>
<organism evidence="1 2">
    <name type="scientific">Kickxella alabastrina</name>
    <dbReference type="NCBI Taxonomy" id="61397"/>
    <lineage>
        <taxon>Eukaryota</taxon>
        <taxon>Fungi</taxon>
        <taxon>Fungi incertae sedis</taxon>
        <taxon>Zoopagomycota</taxon>
        <taxon>Kickxellomycotina</taxon>
        <taxon>Kickxellomycetes</taxon>
        <taxon>Kickxellales</taxon>
        <taxon>Kickxellaceae</taxon>
        <taxon>Kickxella</taxon>
    </lineage>
</organism>
<accession>A0ACC1ILQ7</accession>
<evidence type="ECO:0000313" key="1">
    <source>
        <dbReference type="EMBL" id="KAJ1895944.1"/>
    </source>
</evidence>
<comment type="caution">
    <text evidence="1">The sequence shown here is derived from an EMBL/GenBank/DDBJ whole genome shotgun (WGS) entry which is preliminary data.</text>
</comment>
<keyword evidence="2" id="KW-1185">Reference proteome</keyword>
<reference evidence="1" key="1">
    <citation type="submission" date="2022-07" db="EMBL/GenBank/DDBJ databases">
        <title>Phylogenomic reconstructions and comparative analyses of Kickxellomycotina fungi.</title>
        <authorList>
            <person name="Reynolds N.K."/>
            <person name="Stajich J.E."/>
            <person name="Barry K."/>
            <person name="Grigoriev I.V."/>
            <person name="Crous P."/>
            <person name="Smith M.E."/>
        </authorList>
    </citation>
    <scope>NUCLEOTIDE SEQUENCE</scope>
    <source>
        <strain evidence="1">Benny 63K</strain>
    </source>
</reference>
<dbReference type="Proteomes" id="UP001150581">
    <property type="component" value="Unassembled WGS sequence"/>
</dbReference>
<name>A0ACC1ILQ7_9FUNG</name>